<organism evidence="2 3">
    <name type="scientific">Tepidimicrobium xylanilyticum</name>
    <dbReference type="NCBI Taxonomy" id="1123352"/>
    <lineage>
        <taxon>Bacteria</taxon>
        <taxon>Bacillati</taxon>
        <taxon>Bacillota</taxon>
        <taxon>Tissierellia</taxon>
        <taxon>Tissierellales</taxon>
        <taxon>Tepidimicrobiaceae</taxon>
        <taxon>Tepidimicrobium</taxon>
    </lineage>
</organism>
<dbReference type="PANTHER" id="PTHR24221">
    <property type="entry name" value="ATP-BINDING CASSETTE SUB-FAMILY B"/>
    <property type="match status" value="1"/>
</dbReference>
<gene>
    <name evidence="2" type="ORF">SAMN05660923_01890</name>
</gene>
<dbReference type="GO" id="GO:0016887">
    <property type="term" value="F:ATP hydrolysis activity"/>
    <property type="evidence" value="ECO:0007669"/>
    <property type="project" value="InterPro"/>
</dbReference>
<accession>A0A1H2ZPG5</accession>
<reference evidence="2 3" key="1">
    <citation type="submission" date="2016-10" db="EMBL/GenBank/DDBJ databases">
        <authorList>
            <person name="de Groot N.N."/>
        </authorList>
    </citation>
    <scope>NUCLEOTIDE SEQUENCE [LARGE SCALE GENOMIC DNA]</scope>
    <source>
        <strain evidence="2 3">DSM 23310</strain>
    </source>
</reference>
<dbReference type="PANTHER" id="PTHR24221:SF654">
    <property type="entry name" value="ATP-BINDING CASSETTE SUB-FAMILY B MEMBER 6"/>
    <property type="match status" value="1"/>
</dbReference>
<protein>
    <submittedName>
        <fullName evidence="2">ABC transporter</fullName>
    </submittedName>
</protein>
<evidence type="ECO:0000313" key="2">
    <source>
        <dbReference type="EMBL" id="SDX18744.1"/>
    </source>
</evidence>
<evidence type="ECO:0000259" key="1">
    <source>
        <dbReference type="Pfam" id="PF00005"/>
    </source>
</evidence>
<name>A0A1H2ZPG5_9FIRM</name>
<dbReference type="GO" id="GO:0005524">
    <property type="term" value="F:ATP binding"/>
    <property type="evidence" value="ECO:0007669"/>
    <property type="project" value="InterPro"/>
</dbReference>
<evidence type="ECO:0000313" key="3">
    <source>
        <dbReference type="Proteomes" id="UP000198828"/>
    </source>
</evidence>
<dbReference type="Gene3D" id="3.40.50.300">
    <property type="entry name" value="P-loop containing nucleotide triphosphate hydrolases"/>
    <property type="match status" value="1"/>
</dbReference>
<dbReference type="InterPro" id="IPR027417">
    <property type="entry name" value="P-loop_NTPase"/>
</dbReference>
<dbReference type="SUPFAM" id="SSF52540">
    <property type="entry name" value="P-loop containing nucleoside triphosphate hydrolases"/>
    <property type="match status" value="1"/>
</dbReference>
<dbReference type="GO" id="GO:0042626">
    <property type="term" value="F:ATPase-coupled transmembrane transporter activity"/>
    <property type="evidence" value="ECO:0007669"/>
    <property type="project" value="TreeGrafter"/>
</dbReference>
<proteinExistence type="predicted"/>
<dbReference type="InterPro" id="IPR003439">
    <property type="entry name" value="ABC_transporter-like_ATP-bd"/>
</dbReference>
<dbReference type="EMBL" id="FNNG01000007">
    <property type="protein sequence ID" value="SDX18744.1"/>
    <property type="molecule type" value="Genomic_DNA"/>
</dbReference>
<sequence length="172" mass="19436">MRISLKRIKNIIDIPLDPTIGKERINVNSLKFKDVSFSYGKEYILSNINFEVPPSCKLAIVGDTGSGKSTLVKLIAGLYPISTGEIAYYYKKHRKEGVPKISYLLQDGYLFDTSIKSNIKIFNKKLSEEVEHLIELCGLKNLNKVYTEETIGEDGKYLSGGDKKRVELARVR</sequence>
<keyword evidence="3" id="KW-1185">Reference proteome</keyword>
<feature type="domain" description="ABC transporter" evidence="1">
    <location>
        <begin position="45"/>
        <end position="171"/>
    </location>
</feature>
<dbReference type="InterPro" id="IPR039421">
    <property type="entry name" value="Type_1_exporter"/>
</dbReference>
<dbReference type="Pfam" id="PF00005">
    <property type="entry name" value="ABC_tran"/>
    <property type="match status" value="1"/>
</dbReference>
<dbReference type="AlphaFoldDB" id="A0A1H2ZPG5"/>
<dbReference type="Proteomes" id="UP000198828">
    <property type="component" value="Unassembled WGS sequence"/>
</dbReference>